<keyword evidence="1" id="KW-0472">Membrane</keyword>
<dbReference type="InterPro" id="IPR022134">
    <property type="entry name" value="DUF3667"/>
</dbReference>
<comment type="caution">
    <text evidence="2">The sequence shown here is derived from an EMBL/GenBank/DDBJ whole genome shotgun (WGS) entry which is preliminary data.</text>
</comment>
<feature type="transmembrane region" description="Helical" evidence="1">
    <location>
        <begin position="341"/>
        <end position="358"/>
    </location>
</feature>
<evidence type="ECO:0000256" key="1">
    <source>
        <dbReference type="SAM" id="Phobius"/>
    </source>
</evidence>
<evidence type="ECO:0000313" key="2">
    <source>
        <dbReference type="EMBL" id="MBP1474300.1"/>
    </source>
</evidence>
<dbReference type="Proteomes" id="UP000823790">
    <property type="component" value="Unassembled WGS sequence"/>
</dbReference>
<keyword evidence="1" id="KW-0812">Transmembrane</keyword>
<name>A0ABS4DMR4_9GAMM</name>
<protein>
    <submittedName>
        <fullName evidence="2">DUF3667 domain-containing protein</fullName>
    </submittedName>
</protein>
<dbReference type="RefSeq" id="WP_209618804.1">
    <property type="nucleotide sequence ID" value="NZ_JAGJRS010000017.1"/>
</dbReference>
<evidence type="ECO:0000313" key="3">
    <source>
        <dbReference type="Proteomes" id="UP000823790"/>
    </source>
</evidence>
<feature type="transmembrane region" description="Helical" evidence="1">
    <location>
        <begin position="270"/>
        <end position="290"/>
    </location>
</feature>
<feature type="transmembrane region" description="Helical" evidence="1">
    <location>
        <begin position="86"/>
        <end position="104"/>
    </location>
</feature>
<sequence length="398" mass="44113">MNELIEAGKLHCANCATPLEGEFCHHCGQSVHSVLKPVHHMLEDSMDMFLHVDGRIFHTVPPLLGKPGFLTLEYFSGRRQRYVAPFRLMFVLCLLAFFAMHLAVNRVIEGHGVNLVDAPHVNEDAFAGADTPQEVRAQLAEQLHGLAISRKVTPAVAYPALDASERQLRALADKRLVALGAVPLAPGAVPATGASVAAPAKPSAGGDGPIQVNSKLDGEKIEFAWLPAFANERMNTYIQRTVANLKELGNRDATVRQTARDRLITGVFSVLPQAMVVMIPLFALLLKLFYVFRRRLYMEHLIVALHSHAFLFLALLLATLLGMLSGWLLPHAAWASRGVNYLQTAVFLWMPAYLLVMQKRVYRQGWAMTLLKYWCVGWCYFWLLCVVLLVAGVMGASH</sequence>
<gene>
    <name evidence="2" type="ORF">J7I44_08310</name>
</gene>
<organism evidence="2 3">
    <name type="scientific">Frateuria flava</name>
    <dbReference type="NCBI Taxonomy" id="2821489"/>
    <lineage>
        <taxon>Bacteria</taxon>
        <taxon>Pseudomonadati</taxon>
        <taxon>Pseudomonadota</taxon>
        <taxon>Gammaproteobacteria</taxon>
        <taxon>Lysobacterales</taxon>
        <taxon>Rhodanobacteraceae</taxon>
        <taxon>Frateuria</taxon>
    </lineage>
</organism>
<dbReference type="EMBL" id="JAGJRS010000017">
    <property type="protein sequence ID" value="MBP1474300.1"/>
    <property type="molecule type" value="Genomic_DNA"/>
</dbReference>
<feature type="transmembrane region" description="Helical" evidence="1">
    <location>
        <begin position="310"/>
        <end position="329"/>
    </location>
</feature>
<proteinExistence type="predicted"/>
<reference evidence="2 3" key="1">
    <citation type="submission" date="2021-04" db="EMBL/GenBank/DDBJ databases">
        <authorList>
            <person name="Huq M.A."/>
        </authorList>
    </citation>
    <scope>NUCLEOTIDE SEQUENCE [LARGE SCALE GENOMIC DNA]</scope>
    <source>
        <strain evidence="2 3">MAH-13</strain>
    </source>
</reference>
<dbReference type="Pfam" id="PF12412">
    <property type="entry name" value="DUF3667"/>
    <property type="match status" value="1"/>
</dbReference>
<keyword evidence="3" id="KW-1185">Reference proteome</keyword>
<accession>A0ABS4DMR4</accession>
<keyword evidence="1" id="KW-1133">Transmembrane helix</keyword>
<feature type="transmembrane region" description="Helical" evidence="1">
    <location>
        <begin position="370"/>
        <end position="394"/>
    </location>
</feature>